<dbReference type="GO" id="GO:0034228">
    <property type="term" value="F:ethanolamine transmembrane transporter activity"/>
    <property type="evidence" value="ECO:0007669"/>
    <property type="project" value="InterPro"/>
</dbReference>
<proteinExistence type="predicted"/>
<dbReference type="Pfam" id="PF04346">
    <property type="entry name" value="EutH"/>
    <property type="match status" value="1"/>
</dbReference>
<feature type="transmembrane region" description="Helical" evidence="1">
    <location>
        <begin position="143"/>
        <end position="163"/>
    </location>
</feature>
<feature type="transmembrane region" description="Helical" evidence="1">
    <location>
        <begin position="107"/>
        <end position="131"/>
    </location>
</feature>
<evidence type="ECO:0000313" key="3">
    <source>
        <dbReference type="Proteomes" id="UP000198571"/>
    </source>
</evidence>
<keyword evidence="1" id="KW-0812">Transmembrane</keyword>
<sequence length="359" mass="37857">MWINSIIIWTLIFFMFVGIADKTTGYKKGYGKAFDEGFHAMGPLALVMVGMISSAPVIAEIVRPVITPVFSIMGADPAVFPGMLLAIDMGGYPLALELAGSEEAGLFSGIILSTMLGPTFVFTIPVALGLVGKKEYPFLAKGIMIGLIPVPAGAFIAGVIAGFSPLFLLQQLIPIILFTGIIIAGLLWADKLMIQCFIILGKGIIGFSAVVLGIVAVQELTGSVLISGLTPFKESMEIIGLIVLALAGAFPLVHFLKEKAIPFFKPLIQRSGIGDMAWVGLTASLAHSIPMYKKLHELDNKGKLINVAFSVSGAFVLGGHLGFTAALEPHMVVPMAAGKLSAGIISIIIAVYISDNSVR</sequence>
<dbReference type="InterPro" id="IPR007441">
    <property type="entry name" value="EutH"/>
</dbReference>
<keyword evidence="1" id="KW-1133">Transmembrane helix</keyword>
<name>A0A1H9RW79_9BACI</name>
<feature type="transmembrane region" description="Helical" evidence="1">
    <location>
        <begin position="332"/>
        <end position="353"/>
    </location>
</feature>
<dbReference type="Proteomes" id="UP000198571">
    <property type="component" value="Unassembled WGS sequence"/>
</dbReference>
<evidence type="ECO:0000256" key="1">
    <source>
        <dbReference type="SAM" id="Phobius"/>
    </source>
</evidence>
<dbReference type="EMBL" id="FOGT01000003">
    <property type="protein sequence ID" value="SER76423.1"/>
    <property type="molecule type" value="Genomic_DNA"/>
</dbReference>
<feature type="transmembrane region" description="Helical" evidence="1">
    <location>
        <begin position="304"/>
        <end position="326"/>
    </location>
</feature>
<evidence type="ECO:0000313" key="2">
    <source>
        <dbReference type="EMBL" id="SER76423.1"/>
    </source>
</evidence>
<accession>A0A1H9RW79</accession>
<keyword evidence="3" id="KW-1185">Reference proteome</keyword>
<dbReference type="OrthoDB" id="9778282at2"/>
<feature type="transmembrane region" description="Helical" evidence="1">
    <location>
        <begin position="169"/>
        <end position="189"/>
    </location>
</feature>
<feature type="transmembrane region" description="Helical" evidence="1">
    <location>
        <begin position="196"/>
        <end position="218"/>
    </location>
</feature>
<protein>
    <submittedName>
        <fullName evidence="2">Ethanolamine transporter</fullName>
    </submittedName>
</protein>
<dbReference type="PANTHER" id="PTHR40089:SF1">
    <property type="entry name" value="ETHANOLAMINE PERMEASE EUTH-RELATED"/>
    <property type="match status" value="1"/>
</dbReference>
<feature type="transmembrane region" description="Helical" evidence="1">
    <location>
        <begin position="44"/>
        <end position="62"/>
    </location>
</feature>
<feature type="transmembrane region" description="Helical" evidence="1">
    <location>
        <begin position="238"/>
        <end position="256"/>
    </location>
</feature>
<dbReference type="PIRSF" id="PIRSF019466">
    <property type="entry name" value="EutH"/>
    <property type="match status" value="1"/>
</dbReference>
<feature type="transmembrane region" description="Helical" evidence="1">
    <location>
        <begin position="69"/>
        <end position="87"/>
    </location>
</feature>
<dbReference type="PANTHER" id="PTHR40089">
    <property type="entry name" value="ETHANOLAMINE UTILIZATION PROTEIN EUTH"/>
    <property type="match status" value="1"/>
</dbReference>
<dbReference type="AlphaFoldDB" id="A0A1H9RW79"/>
<dbReference type="RefSeq" id="WP_093048459.1">
    <property type="nucleotide sequence ID" value="NZ_FOGT01000003.1"/>
</dbReference>
<reference evidence="3" key="1">
    <citation type="submission" date="2016-10" db="EMBL/GenBank/DDBJ databases">
        <authorList>
            <person name="Varghese N."/>
            <person name="Submissions S."/>
        </authorList>
    </citation>
    <scope>NUCLEOTIDE SEQUENCE [LARGE SCALE GENOMIC DNA]</scope>
    <source>
        <strain evidence="3">S9</strain>
    </source>
</reference>
<dbReference type="GO" id="GO:0005886">
    <property type="term" value="C:plasma membrane"/>
    <property type="evidence" value="ECO:0007669"/>
    <property type="project" value="TreeGrafter"/>
</dbReference>
<keyword evidence="1" id="KW-0472">Membrane</keyword>
<organism evidence="2 3">
    <name type="scientific">Salipaludibacillus aurantiacus</name>
    <dbReference type="NCBI Taxonomy" id="1601833"/>
    <lineage>
        <taxon>Bacteria</taxon>
        <taxon>Bacillati</taxon>
        <taxon>Bacillota</taxon>
        <taxon>Bacilli</taxon>
        <taxon>Bacillales</taxon>
        <taxon>Bacillaceae</taxon>
    </lineage>
</organism>
<gene>
    <name evidence="2" type="ORF">SAMN05518684_103346</name>
</gene>